<dbReference type="AlphaFoldDB" id="A0AA38L162"/>
<evidence type="ECO:0000259" key="2">
    <source>
        <dbReference type="PROSITE" id="PS51222"/>
    </source>
</evidence>
<feature type="region of interest" description="Disordered" evidence="1">
    <location>
        <begin position="185"/>
        <end position="204"/>
    </location>
</feature>
<name>A0AA38L162_TAXCH</name>
<proteinExistence type="predicted"/>
<gene>
    <name evidence="3" type="ORF">KI387_035838</name>
</gene>
<dbReference type="Pfam" id="PF10539">
    <property type="entry name" value="Dev_Cell_Death"/>
    <property type="match status" value="1"/>
</dbReference>
<protein>
    <recommendedName>
        <fullName evidence="2">DCD domain-containing protein</fullName>
    </recommendedName>
</protein>
<comment type="caution">
    <text evidence="3">The sequence shown here is derived from an EMBL/GenBank/DDBJ whole genome shotgun (WGS) entry which is preliminary data.</text>
</comment>
<dbReference type="PANTHER" id="PTHR46444">
    <property type="entry name" value="DCD (DEVELOPMENT AND CELL DEATH) DOMAIN PROTEIN-RELATED"/>
    <property type="match status" value="1"/>
</dbReference>
<evidence type="ECO:0000313" key="3">
    <source>
        <dbReference type="EMBL" id="KAH9307927.1"/>
    </source>
</evidence>
<sequence>MLRTRDSPAYDDSVKKLHRPATDLREVLDGQASIGSRRFESLTNQHSSKRKVATLKAGIESKDYVKAALKRKYVSVDEKTVVEDIMSYMHRASKKKLPTASVEKNAALLLPSHRRIVRVSGSGDSSKKLLISRNLRRSAHSGEFDDDAHSNGFHITSKARDLIEDYDERKSGKSLQIHSQFNSDSESLLSSRGHKSESIDWPKKPAEPRLSIERLETRPVLQKRMISNQVLKDKYDGIAQHESHSLRSDGLNDFTREECQDGVIGDELAGLIFMCNDRQRINCFRYKVFGMPKAKLRLLDHVKPGTKLFLFEYESRQLWGIFEAASYPGIELENDAFRGSEVDFPLQVRFSIYKLCDPLTEKQFKEAIIENYYSMRKFDWALNAEQVSKLAQLFLMNLPSVSRGTLPITKAVPLPSVSRATLHASRFCEQESLPDGRCDKASLEERGLVGQTRREILCGNDSLRKLSASATSKLGQNAYGLRNLSENLEFEDVDGGSSTTSGRYMSVRDHVLKDLSKLKRGHLKDLHKFNEEWLNHKVEVCGEEGRNVYSCNELGVGHLRNNLSYSLGGYPDDDVLEGHVDTLYLGLNEKDSIGRSFDSIPAFSTKGAGPFKNSLQGSNGRCVKHVHHAERDLEKHSCISKSGYVS</sequence>
<keyword evidence="4" id="KW-1185">Reference proteome</keyword>
<organism evidence="3 4">
    <name type="scientific">Taxus chinensis</name>
    <name type="common">Chinese yew</name>
    <name type="synonym">Taxus wallichiana var. chinensis</name>
    <dbReference type="NCBI Taxonomy" id="29808"/>
    <lineage>
        <taxon>Eukaryota</taxon>
        <taxon>Viridiplantae</taxon>
        <taxon>Streptophyta</taxon>
        <taxon>Embryophyta</taxon>
        <taxon>Tracheophyta</taxon>
        <taxon>Spermatophyta</taxon>
        <taxon>Pinopsida</taxon>
        <taxon>Pinidae</taxon>
        <taxon>Conifers II</taxon>
        <taxon>Cupressales</taxon>
        <taxon>Taxaceae</taxon>
        <taxon>Taxus</taxon>
    </lineage>
</organism>
<dbReference type="PROSITE" id="PS51222">
    <property type="entry name" value="DCD"/>
    <property type="match status" value="1"/>
</dbReference>
<reference evidence="3 4" key="1">
    <citation type="journal article" date="2021" name="Nat. Plants">
        <title>The Taxus genome provides insights into paclitaxel biosynthesis.</title>
        <authorList>
            <person name="Xiong X."/>
            <person name="Gou J."/>
            <person name="Liao Q."/>
            <person name="Li Y."/>
            <person name="Zhou Q."/>
            <person name="Bi G."/>
            <person name="Li C."/>
            <person name="Du R."/>
            <person name="Wang X."/>
            <person name="Sun T."/>
            <person name="Guo L."/>
            <person name="Liang H."/>
            <person name="Lu P."/>
            <person name="Wu Y."/>
            <person name="Zhang Z."/>
            <person name="Ro D.K."/>
            <person name="Shang Y."/>
            <person name="Huang S."/>
            <person name="Yan J."/>
        </authorList>
    </citation>
    <scope>NUCLEOTIDE SEQUENCE [LARGE SCALE GENOMIC DNA]</scope>
    <source>
        <strain evidence="3">Ta-2019</strain>
    </source>
</reference>
<dbReference type="EMBL" id="JAHRHJ020000007">
    <property type="protein sequence ID" value="KAH9307927.1"/>
    <property type="molecule type" value="Genomic_DNA"/>
</dbReference>
<accession>A0AA38L162</accession>
<dbReference type="PANTHER" id="PTHR46444:SF19">
    <property type="entry name" value="OS02G0745600 PROTEIN"/>
    <property type="match status" value="1"/>
</dbReference>
<evidence type="ECO:0000313" key="4">
    <source>
        <dbReference type="Proteomes" id="UP000824469"/>
    </source>
</evidence>
<feature type="domain" description="DCD" evidence="2">
    <location>
        <begin position="266"/>
        <end position="396"/>
    </location>
</feature>
<dbReference type="InterPro" id="IPR013989">
    <property type="entry name" value="Dev_and_cell_death_domain"/>
</dbReference>
<feature type="compositionally biased region" description="Basic and acidic residues" evidence="1">
    <location>
        <begin position="194"/>
        <end position="204"/>
    </location>
</feature>
<evidence type="ECO:0000256" key="1">
    <source>
        <dbReference type="SAM" id="MobiDB-lite"/>
    </source>
</evidence>
<dbReference type="SMART" id="SM00767">
    <property type="entry name" value="DCD"/>
    <property type="match status" value="1"/>
</dbReference>
<dbReference type="Proteomes" id="UP000824469">
    <property type="component" value="Unassembled WGS sequence"/>
</dbReference>